<organism evidence="1 2">
    <name type="scientific">Gluconobacter cerinus</name>
    <dbReference type="NCBI Taxonomy" id="38307"/>
    <lineage>
        <taxon>Bacteria</taxon>
        <taxon>Pseudomonadati</taxon>
        <taxon>Pseudomonadota</taxon>
        <taxon>Alphaproteobacteria</taxon>
        <taxon>Acetobacterales</taxon>
        <taxon>Acetobacteraceae</taxon>
        <taxon>Gluconobacter</taxon>
    </lineage>
</organism>
<sequence>MATKTQNIRSSEMALGKELSIFSLGYLHKLLKKNVFIENSAWPRHFDYSVDMDLIKAWLAMLPREIQNFRIDTGSTPSLSIFRKSGFRIFSW</sequence>
<evidence type="ECO:0000313" key="1">
    <source>
        <dbReference type="EMBL" id="OAJ66201.1"/>
    </source>
</evidence>
<comment type="caution">
    <text evidence="1">The sequence shown here is derived from an EMBL/GenBank/DDBJ whole genome shotgun (WGS) entry which is preliminary data.</text>
</comment>
<dbReference type="PATRIC" id="fig|38307.3.peg.3294"/>
<evidence type="ECO:0000313" key="2">
    <source>
        <dbReference type="Proteomes" id="UP000077786"/>
    </source>
</evidence>
<protein>
    <submittedName>
        <fullName evidence="1">Uncharacterized protein</fullName>
    </submittedName>
</protein>
<reference evidence="1 2" key="1">
    <citation type="submission" date="2016-03" db="EMBL/GenBank/DDBJ databases">
        <title>Draft genome sequence of Gluconobacter cerinus strain CECT 9110.</title>
        <authorList>
            <person name="Sainz F."/>
            <person name="Mas A."/>
            <person name="Torija M.J."/>
        </authorList>
    </citation>
    <scope>NUCLEOTIDE SEQUENCE [LARGE SCALE GENOMIC DNA]</scope>
    <source>
        <strain evidence="1 2">CECT 9110</strain>
    </source>
</reference>
<name>A0A1B6VG53_9PROT</name>
<gene>
    <name evidence="1" type="ORF">A0123_03152</name>
</gene>
<proteinExistence type="predicted"/>
<dbReference type="AlphaFoldDB" id="A0A1B6VG53"/>
<dbReference type="Proteomes" id="UP000077786">
    <property type="component" value="Unassembled WGS sequence"/>
</dbReference>
<dbReference type="EMBL" id="LUTU01000019">
    <property type="protein sequence ID" value="OAJ66201.1"/>
    <property type="molecule type" value="Genomic_DNA"/>
</dbReference>
<accession>A0A1B6VG53</accession>